<feature type="region of interest" description="Disordered" evidence="1">
    <location>
        <begin position="1"/>
        <end position="27"/>
    </location>
</feature>
<name>A0A1D2M213_ORCCI</name>
<comment type="caution">
    <text evidence="2">The sequence shown here is derived from an EMBL/GenBank/DDBJ whole genome shotgun (WGS) entry which is preliminary data.</text>
</comment>
<gene>
    <name evidence="2" type="ORF">Ocin01_19686</name>
</gene>
<sequence length="448" mass="50100">MSANKRLKTDLPTSELRMESQTSPKTTVSSRLYTLVPGTQKDSICSIYPILPNVGCSLVKETLKFDSSKEVCYHFALTKEKPGVGGSSLGFKSNVSSDTTSLKVLAADTKSKQMVSALCFSPERLAEDIMGLNHVATFLASIRTGDGIRIQMRLNPGVTSNFAAEASLESPNIARYIVYHGAIDKTDPQWCSELAEFLWYASGGNLPTVQIKGNRVFTSGPKGFELYPQSVLTPFSLLDKEGNKHACHKECWKVNFFINLRLLVILGSCTTVDLLLQHLYHPLEPIPPITTFEVAFETMKLAQQLELTKLLATAVKSLVGKLDLVVKSTVLRELYVFIRQLKFKIQIFAKLWKVLLPKIKSQILEEDGGGNGSFDREASFLNFKSFTKDGYFLFEVMEELCQDLMKGYDFANLEEVAQQLKIQMVINRFKGDVIRRMGFKLAMGKIKL</sequence>
<protein>
    <submittedName>
        <fullName evidence="2">Uncharacterized protein</fullName>
    </submittedName>
</protein>
<keyword evidence="3" id="KW-1185">Reference proteome</keyword>
<proteinExistence type="predicted"/>
<evidence type="ECO:0000313" key="3">
    <source>
        <dbReference type="Proteomes" id="UP000094527"/>
    </source>
</evidence>
<dbReference type="Proteomes" id="UP000094527">
    <property type="component" value="Unassembled WGS sequence"/>
</dbReference>
<accession>A0A1D2M213</accession>
<evidence type="ECO:0000313" key="2">
    <source>
        <dbReference type="EMBL" id="ODM86994.1"/>
    </source>
</evidence>
<dbReference type="AlphaFoldDB" id="A0A1D2M213"/>
<organism evidence="2 3">
    <name type="scientific">Orchesella cincta</name>
    <name type="common">Springtail</name>
    <name type="synonym">Podura cincta</name>
    <dbReference type="NCBI Taxonomy" id="48709"/>
    <lineage>
        <taxon>Eukaryota</taxon>
        <taxon>Metazoa</taxon>
        <taxon>Ecdysozoa</taxon>
        <taxon>Arthropoda</taxon>
        <taxon>Hexapoda</taxon>
        <taxon>Collembola</taxon>
        <taxon>Entomobryomorpha</taxon>
        <taxon>Entomobryoidea</taxon>
        <taxon>Orchesellidae</taxon>
        <taxon>Orchesellinae</taxon>
        <taxon>Orchesella</taxon>
    </lineage>
</organism>
<reference evidence="2 3" key="1">
    <citation type="journal article" date="2016" name="Genome Biol. Evol.">
        <title>Gene Family Evolution Reflects Adaptation to Soil Environmental Stressors in the Genome of the Collembolan Orchesella cincta.</title>
        <authorList>
            <person name="Faddeeva-Vakhrusheva A."/>
            <person name="Derks M.F."/>
            <person name="Anvar S.Y."/>
            <person name="Agamennone V."/>
            <person name="Suring W."/>
            <person name="Smit S."/>
            <person name="van Straalen N.M."/>
            <person name="Roelofs D."/>
        </authorList>
    </citation>
    <scope>NUCLEOTIDE SEQUENCE [LARGE SCALE GENOMIC DNA]</scope>
    <source>
        <tissue evidence="2">Mixed pool</tissue>
    </source>
</reference>
<dbReference type="EMBL" id="LJIJ01006511">
    <property type="protein sequence ID" value="ODM86994.1"/>
    <property type="molecule type" value="Genomic_DNA"/>
</dbReference>
<evidence type="ECO:0000256" key="1">
    <source>
        <dbReference type="SAM" id="MobiDB-lite"/>
    </source>
</evidence>